<organism evidence="3 4">
    <name type="scientific">Vairimorpha ceranae</name>
    <dbReference type="NCBI Taxonomy" id="40302"/>
    <lineage>
        <taxon>Eukaryota</taxon>
        <taxon>Fungi</taxon>
        <taxon>Fungi incertae sedis</taxon>
        <taxon>Microsporidia</taxon>
        <taxon>Nosematidae</taxon>
        <taxon>Vairimorpha</taxon>
    </lineage>
</organism>
<dbReference type="VEuPathDB" id="MicrosporidiaDB:G9O61_00g019430"/>
<name>A0A0F9WQP8_9MICR</name>
<feature type="signal peptide" evidence="2">
    <location>
        <begin position="1"/>
        <end position="16"/>
    </location>
</feature>
<comment type="caution">
    <text evidence="3">The sequence shown here is derived from an EMBL/GenBank/DDBJ whole genome shotgun (WGS) entry which is preliminary data.</text>
</comment>
<reference evidence="3 4" key="1">
    <citation type="journal article" date="2015" name="Environ. Microbiol.">
        <title>Genome analyses suggest the presence of polyploidy and recent human-driven expansions in eight global populations of the honeybee pathogen Nosema ceranae.</title>
        <authorList>
            <person name="Pelin A."/>
            <person name="Selman M."/>
            <person name="Aris-Brosou S."/>
            <person name="Farinelli L."/>
            <person name="Corradi N."/>
        </authorList>
    </citation>
    <scope>NUCLEOTIDE SEQUENCE [LARGE SCALE GENOMIC DNA]</scope>
    <source>
        <strain evidence="3 4">PA08 1199</strain>
    </source>
</reference>
<evidence type="ECO:0000313" key="4">
    <source>
        <dbReference type="Proteomes" id="UP000034350"/>
    </source>
</evidence>
<dbReference type="RefSeq" id="XP_024331005.1">
    <property type="nucleotide sequence ID" value="XM_024474848.1"/>
</dbReference>
<dbReference type="VEuPathDB" id="MicrosporidiaDB:NCER_101124"/>
<feature type="transmembrane region" description="Helical" evidence="1">
    <location>
        <begin position="104"/>
        <end position="124"/>
    </location>
</feature>
<proteinExistence type="predicted"/>
<dbReference type="AlphaFoldDB" id="A0A0F9WQP8"/>
<keyword evidence="4" id="KW-1185">Reference proteome</keyword>
<accession>A0A0F9WQP8</accession>
<dbReference type="EMBL" id="JPQZ01000026">
    <property type="protein sequence ID" value="KKO75263.1"/>
    <property type="molecule type" value="Genomic_DNA"/>
</dbReference>
<keyword evidence="1" id="KW-0472">Membrane</keyword>
<evidence type="ECO:0000256" key="2">
    <source>
        <dbReference type="SAM" id="SignalP"/>
    </source>
</evidence>
<dbReference type="GeneID" id="36319776"/>
<protein>
    <submittedName>
        <fullName evidence="3">Uncharacterized protein</fullName>
    </submittedName>
</protein>
<feature type="chain" id="PRO_5005437399" evidence="2">
    <location>
        <begin position="17"/>
        <end position="138"/>
    </location>
</feature>
<dbReference type="Proteomes" id="UP000034350">
    <property type="component" value="Unassembled WGS sequence"/>
</dbReference>
<gene>
    <name evidence="3" type="ORF">AAJ76_260008883</name>
</gene>
<evidence type="ECO:0000256" key="1">
    <source>
        <dbReference type="SAM" id="Phobius"/>
    </source>
</evidence>
<evidence type="ECO:0000313" key="3">
    <source>
        <dbReference type="EMBL" id="KKO75263.1"/>
    </source>
</evidence>
<keyword evidence="1" id="KW-0812">Transmembrane</keyword>
<sequence>MYAIVFLLNVLASTHEQTILTVPLDAETTTDDIRNSINRMTQAENNSMTGNRLQHLSQHDDLSTSKRFKSFIIKHAMLLQIISLMISIFIAFCVLILYDAEWYQFIEMLTINILVFMVVNGYDLKTLFTTIWKFIKKD</sequence>
<keyword evidence="1" id="KW-1133">Transmembrane helix</keyword>
<dbReference type="VEuPathDB" id="MicrosporidiaDB:AAJ76_260008883"/>
<keyword evidence="2" id="KW-0732">Signal</keyword>
<feature type="transmembrane region" description="Helical" evidence="1">
    <location>
        <begin position="76"/>
        <end position="98"/>
    </location>
</feature>